<dbReference type="AlphaFoldDB" id="A0AAD9VNA6"/>
<accession>A0AAD9VNA6</accession>
<keyword evidence="3" id="KW-1185">Reference proteome</keyword>
<feature type="compositionally biased region" description="Low complexity" evidence="1">
    <location>
        <begin position="73"/>
        <end position="85"/>
    </location>
</feature>
<reference evidence="2" key="1">
    <citation type="submission" date="2021-08" db="EMBL/GenBank/DDBJ databases">
        <authorList>
            <person name="Misof B."/>
            <person name="Oliver O."/>
            <person name="Podsiadlowski L."/>
            <person name="Donath A."/>
            <person name="Peters R."/>
            <person name="Mayer C."/>
            <person name="Rust J."/>
            <person name="Gunkel S."/>
            <person name="Lesny P."/>
            <person name="Martin S."/>
            <person name="Oeyen J.P."/>
            <person name="Petersen M."/>
            <person name="Panagiotis P."/>
            <person name="Wilbrandt J."/>
            <person name="Tanja T."/>
        </authorList>
    </citation>
    <scope>NUCLEOTIDE SEQUENCE</scope>
    <source>
        <strain evidence="2">GBR_01_08_01A</strain>
        <tissue evidence="2">Thorax + abdomen</tissue>
    </source>
</reference>
<reference evidence="2" key="2">
    <citation type="journal article" date="2023" name="Commun. Biol.">
        <title>Intrasexual cuticular hydrocarbon dimorphism in a wasp sheds light on hydrocarbon biosynthesis genes in Hymenoptera.</title>
        <authorList>
            <person name="Moris V.C."/>
            <person name="Podsiadlowski L."/>
            <person name="Martin S."/>
            <person name="Oeyen J.P."/>
            <person name="Donath A."/>
            <person name="Petersen M."/>
            <person name="Wilbrandt J."/>
            <person name="Misof B."/>
            <person name="Liedtke D."/>
            <person name="Thamm M."/>
            <person name="Scheiner R."/>
            <person name="Schmitt T."/>
            <person name="Niehuis O."/>
        </authorList>
    </citation>
    <scope>NUCLEOTIDE SEQUENCE</scope>
    <source>
        <strain evidence="2">GBR_01_08_01A</strain>
    </source>
</reference>
<organism evidence="2 3">
    <name type="scientific">Odynerus spinipes</name>
    <dbReference type="NCBI Taxonomy" id="1348599"/>
    <lineage>
        <taxon>Eukaryota</taxon>
        <taxon>Metazoa</taxon>
        <taxon>Ecdysozoa</taxon>
        <taxon>Arthropoda</taxon>
        <taxon>Hexapoda</taxon>
        <taxon>Insecta</taxon>
        <taxon>Pterygota</taxon>
        <taxon>Neoptera</taxon>
        <taxon>Endopterygota</taxon>
        <taxon>Hymenoptera</taxon>
        <taxon>Apocrita</taxon>
        <taxon>Aculeata</taxon>
        <taxon>Vespoidea</taxon>
        <taxon>Vespidae</taxon>
        <taxon>Eumeninae</taxon>
        <taxon>Odynerus</taxon>
    </lineage>
</organism>
<name>A0AAD9VNA6_9HYME</name>
<feature type="region of interest" description="Disordered" evidence="1">
    <location>
        <begin position="64"/>
        <end position="85"/>
    </location>
</feature>
<sequence>MQILRRLPTMGDLGDMVLFSPRFRLQPQAGSEAGKEVLSSSIIFTNFLFVESNLTSFSKERYNEASRFPNPTSPVSSVVSLSDKP</sequence>
<protein>
    <submittedName>
        <fullName evidence="2">Uncharacterized protein</fullName>
    </submittedName>
</protein>
<dbReference type="Proteomes" id="UP001258017">
    <property type="component" value="Unassembled WGS sequence"/>
</dbReference>
<evidence type="ECO:0000313" key="3">
    <source>
        <dbReference type="Proteomes" id="UP001258017"/>
    </source>
</evidence>
<dbReference type="EMBL" id="JAIFRP010000045">
    <property type="protein sequence ID" value="KAK2580938.1"/>
    <property type="molecule type" value="Genomic_DNA"/>
</dbReference>
<gene>
    <name evidence="2" type="ORF">KPH14_006005</name>
</gene>
<comment type="caution">
    <text evidence="2">The sequence shown here is derived from an EMBL/GenBank/DDBJ whole genome shotgun (WGS) entry which is preliminary data.</text>
</comment>
<evidence type="ECO:0000313" key="2">
    <source>
        <dbReference type="EMBL" id="KAK2580938.1"/>
    </source>
</evidence>
<evidence type="ECO:0000256" key="1">
    <source>
        <dbReference type="SAM" id="MobiDB-lite"/>
    </source>
</evidence>
<proteinExistence type="predicted"/>